<evidence type="ECO:0000256" key="2">
    <source>
        <dbReference type="RuleBase" id="RU003682"/>
    </source>
</evidence>
<dbReference type="SUPFAM" id="SSF51197">
    <property type="entry name" value="Clavaminate synthase-like"/>
    <property type="match status" value="1"/>
</dbReference>
<proteinExistence type="inferred from homology"/>
<organism evidence="4 5">
    <name type="scientific">Phormidesmis priestleyi</name>
    <dbReference type="NCBI Taxonomy" id="268141"/>
    <lineage>
        <taxon>Bacteria</taxon>
        <taxon>Bacillati</taxon>
        <taxon>Cyanobacteriota</taxon>
        <taxon>Cyanophyceae</taxon>
        <taxon>Leptolyngbyales</taxon>
        <taxon>Leptolyngbyaceae</taxon>
        <taxon>Phormidesmis</taxon>
    </lineage>
</organism>
<accession>A0A2W4XSA3</accession>
<sequence length="353" mass="39274">MTAQSLPVLDLKDFIEGQADSQSKQRSTKQPSKRSEAFVEALGAALSELGFFALVNHGVEQRMIDAAYGAAEAFFALPEAVKLQYEVANLKGQRGFTQFGKEHAKGSPAPDLKEFWHLGRSHPVSYPDNIWPREVPQFQPVMATLFQQLETCAHHLMQACAQYLQQPQNFFTEQVAEGQTILRVIHYPPILENQVLDNQAPASLRAAPHEDINLITLLCEATTPGLELLKPDGEWLPIHTDPGVIIVDTGDMLQSLSNGLLRSTTHRVINQSVNQTINQSVTQQPIPQTPIPQKIEQARSSRRFSMPFFVHPRPEFDLTPLPSCVARTSGNPQFPAQTAAQYLDQRLKEIGLA</sequence>
<evidence type="ECO:0000313" key="4">
    <source>
        <dbReference type="EMBL" id="PZO60420.1"/>
    </source>
</evidence>
<keyword evidence="2" id="KW-0560">Oxidoreductase</keyword>
<dbReference type="Pfam" id="PF03171">
    <property type="entry name" value="2OG-FeII_Oxy"/>
    <property type="match status" value="1"/>
</dbReference>
<dbReference type="InterPro" id="IPR050231">
    <property type="entry name" value="Iron_ascorbate_oxido_reductase"/>
</dbReference>
<dbReference type="GO" id="GO:0016491">
    <property type="term" value="F:oxidoreductase activity"/>
    <property type="evidence" value="ECO:0007669"/>
    <property type="project" value="UniProtKB-KW"/>
</dbReference>
<dbReference type="InterPro" id="IPR026992">
    <property type="entry name" value="DIOX_N"/>
</dbReference>
<dbReference type="AlphaFoldDB" id="A0A2W4XSA3"/>
<protein>
    <submittedName>
        <fullName evidence="4">Isopenicillin N synthase family oxygenase</fullName>
    </submittedName>
</protein>
<dbReference type="InterPro" id="IPR005123">
    <property type="entry name" value="Oxoglu/Fe-dep_dioxygenase_dom"/>
</dbReference>
<name>A0A2W4XSA3_9CYAN</name>
<reference evidence="4 5" key="2">
    <citation type="submission" date="2018-06" db="EMBL/GenBank/DDBJ databases">
        <title>Metagenomic assembly of (sub)arctic Cyanobacteria and their associated microbiome from non-axenic cultures.</title>
        <authorList>
            <person name="Baurain D."/>
        </authorList>
    </citation>
    <scope>NUCLEOTIDE SEQUENCE [LARGE SCALE GENOMIC DNA]</scope>
    <source>
        <strain evidence="4">ULC027bin1</strain>
    </source>
</reference>
<dbReference type="PANTHER" id="PTHR47990">
    <property type="entry name" value="2-OXOGLUTARATE (2OG) AND FE(II)-DEPENDENT OXYGENASE SUPERFAMILY PROTEIN-RELATED"/>
    <property type="match status" value="1"/>
</dbReference>
<dbReference type="GO" id="GO:0046872">
    <property type="term" value="F:metal ion binding"/>
    <property type="evidence" value="ECO:0007669"/>
    <property type="project" value="UniProtKB-KW"/>
</dbReference>
<dbReference type="InterPro" id="IPR027443">
    <property type="entry name" value="IPNS-like_sf"/>
</dbReference>
<evidence type="ECO:0000256" key="1">
    <source>
        <dbReference type="ARBA" id="ARBA00004792"/>
    </source>
</evidence>
<feature type="domain" description="Fe2OG dioxygenase" evidence="3">
    <location>
        <begin position="177"/>
        <end position="312"/>
    </location>
</feature>
<reference evidence="5" key="1">
    <citation type="submission" date="2018-04" db="EMBL/GenBank/DDBJ databases">
        <authorList>
            <person name="Cornet L."/>
        </authorList>
    </citation>
    <scope>NUCLEOTIDE SEQUENCE [LARGE SCALE GENOMIC DNA]</scope>
</reference>
<comment type="pathway">
    <text evidence="1">Antibiotic biosynthesis.</text>
</comment>
<gene>
    <name evidence="4" type="ORF">DCF15_01920</name>
</gene>
<dbReference type="InterPro" id="IPR044861">
    <property type="entry name" value="IPNS-like_FE2OG_OXY"/>
</dbReference>
<comment type="similarity">
    <text evidence="2">Belongs to the iron/ascorbate-dependent oxidoreductase family.</text>
</comment>
<evidence type="ECO:0000259" key="3">
    <source>
        <dbReference type="PROSITE" id="PS51471"/>
    </source>
</evidence>
<dbReference type="PROSITE" id="PS51471">
    <property type="entry name" value="FE2OG_OXY"/>
    <property type="match status" value="1"/>
</dbReference>
<keyword evidence="2" id="KW-0479">Metal-binding</keyword>
<keyword evidence="2" id="KW-0408">Iron</keyword>
<dbReference type="Pfam" id="PF14226">
    <property type="entry name" value="DIOX_N"/>
    <property type="match status" value="1"/>
</dbReference>
<dbReference type="PRINTS" id="PR00682">
    <property type="entry name" value="IPNSYNTHASE"/>
</dbReference>
<dbReference type="EMBL" id="QBMP01000009">
    <property type="protein sequence ID" value="PZO60420.1"/>
    <property type="molecule type" value="Genomic_DNA"/>
</dbReference>
<dbReference type="Gene3D" id="2.60.120.330">
    <property type="entry name" value="B-lactam Antibiotic, Isopenicillin N Synthase, Chain"/>
    <property type="match status" value="1"/>
</dbReference>
<dbReference type="Proteomes" id="UP000249794">
    <property type="component" value="Unassembled WGS sequence"/>
</dbReference>
<evidence type="ECO:0000313" key="5">
    <source>
        <dbReference type="Proteomes" id="UP000249794"/>
    </source>
</evidence>
<comment type="caution">
    <text evidence="4">The sequence shown here is derived from an EMBL/GenBank/DDBJ whole genome shotgun (WGS) entry which is preliminary data.</text>
</comment>